<evidence type="ECO:0000313" key="2">
    <source>
        <dbReference type="EMBL" id="MQM06468.1"/>
    </source>
</evidence>
<dbReference type="EMBL" id="NMUH01003633">
    <property type="protein sequence ID" value="MQM06468.1"/>
    <property type="molecule type" value="Genomic_DNA"/>
</dbReference>
<organism evidence="2 3">
    <name type="scientific">Colocasia esculenta</name>
    <name type="common">Wild taro</name>
    <name type="synonym">Arum esculentum</name>
    <dbReference type="NCBI Taxonomy" id="4460"/>
    <lineage>
        <taxon>Eukaryota</taxon>
        <taxon>Viridiplantae</taxon>
        <taxon>Streptophyta</taxon>
        <taxon>Embryophyta</taxon>
        <taxon>Tracheophyta</taxon>
        <taxon>Spermatophyta</taxon>
        <taxon>Magnoliopsida</taxon>
        <taxon>Liliopsida</taxon>
        <taxon>Araceae</taxon>
        <taxon>Aroideae</taxon>
        <taxon>Colocasieae</taxon>
        <taxon>Colocasia</taxon>
    </lineage>
</organism>
<feature type="region of interest" description="Disordered" evidence="1">
    <location>
        <begin position="20"/>
        <end position="81"/>
    </location>
</feature>
<name>A0A843WIF3_COLES</name>
<proteinExistence type="predicted"/>
<protein>
    <submittedName>
        <fullName evidence="2">Uncharacterized protein</fullName>
    </submittedName>
</protein>
<accession>A0A843WIF3</accession>
<keyword evidence="3" id="KW-1185">Reference proteome</keyword>
<comment type="caution">
    <text evidence="2">The sequence shown here is derived from an EMBL/GenBank/DDBJ whole genome shotgun (WGS) entry which is preliminary data.</text>
</comment>
<sequence length="132" mass="14646">MLKDIQKGGTYLAKEECKSYYSPQQGTNSSSRRSRSSSSHSKSSSMSYSRSSSSSYSRSDGRNDNNNNYSKNNGSTRRRKTLMGAAKGTYISLGITCMVGTVPVDTSNWKRNGSCWNHILVVAIESYWSIQN</sequence>
<gene>
    <name evidence="2" type="ORF">Taro_039291</name>
</gene>
<reference evidence="2" key="1">
    <citation type="submission" date="2017-07" db="EMBL/GenBank/DDBJ databases">
        <title>Taro Niue Genome Assembly and Annotation.</title>
        <authorList>
            <person name="Atibalentja N."/>
            <person name="Keating K."/>
            <person name="Fields C.J."/>
        </authorList>
    </citation>
    <scope>NUCLEOTIDE SEQUENCE</scope>
    <source>
        <strain evidence="2">Niue_2</strain>
        <tissue evidence="2">Leaf</tissue>
    </source>
</reference>
<evidence type="ECO:0000313" key="3">
    <source>
        <dbReference type="Proteomes" id="UP000652761"/>
    </source>
</evidence>
<feature type="compositionally biased region" description="Low complexity" evidence="1">
    <location>
        <begin position="28"/>
        <end position="75"/>
    </location>
</feature>
<evidence type="ECO:0000256" key="1">
    <source>
        <dbReference type="SAM" id="MobiDB-lite"/>
    </source>
</evidence>
<dbReference type="Proteomes" id="UP000652761">
    <property type="component" value="Unassembled WGS sequence"/>
</dbReference>
<dbReference type="AlphaFoldDB" id="A0A843WIF3"/>